<dbReference type="Proteomes" id="UP001590951">
    <property type="component" value="Unassembled WGS sequence"/>
</dbReference>
<accession>A0ABR4B6R3</accession>
<evidence type="ECO:0000313" key="2">
    <source>
        <dbReference type="EMBL" id="KAL2053118.1"/>
    </source>
</evidence>
<organism evidence="2 3">
    <name type="scientific">Lepraria finkii</name>
    <dbReference type="NCBI Taxonomy" id="1340010"/>
    <lineage>
        <taxon>Eukaryota</taxon>
        <taxon>Fungi</taxon>
        <taxon>Dikarya</taxon>
        <taxon>Ascomycota</taxon>
        <taxon>Pezizomycotina</taxon>
        <taxon>Lecanoromycetes</taxon>
        <taxon>OSLEUM clade</taxon>
        <taxon>Lecanoromycetidae</taxon>
        <taxon>Lecanorales</taxon>
        <taxon>Lecanorineae</taxon>
        <taxon>Stereocaulaceae</taxon>
        <taxon>Lepraria</taxon>
    </lineage>
</organism>
<reference evidence="2 3" key="1">
    <citation type="submission" date="2024-09" db="EMBL/GenBank/DDBJ databases">
        <title>Rethinking Asexuality: The Enigmatic Case of Functional Sexual Genes in Lepraria (Stereocaulaceae).</title>
        <authorList>
            <person name="Doellman M."/>
            <person name="Sun Y."/>
            <person name="Barcenas-Pena A."/>
            <person name="Lumbsch H.T."/>
            <person name="Grewe F."/>
        </authorList>
    </citation>
    <scope>NUCLEOTIDE SEQUENCE [LARGE SCALE GENOMIC DNA]</scope>
    <source>
        <strain evidence="2 3">Grewe 0041</strain>
    </source>
</reference>
<evidence type="ECO:0000313" key="3">
    <source>
        <dbReference type="Proteomes" id="UP001590951"/>
    </source>
</evidence>
<dbReference type="InterPro" id="IPR056632">
    <property type="entry name" value="DUF7730"/>
</dbReference>
<proteinExistence type="predicted"/>
<dbReference type="EMBL" id="JBHFEH010000023">
    <property type="protein sequence ID" value="KAL2053118.1"/>
    <property type="molecule type" value="Genomic_DNA"/>
</dbReference>
<evidence type="ECO:0000259" key="1">
    <source>
        <dbReference type="Pfam" id="PF24864"/>
    </source>
</evidence>
<comment type="caution">
    <text evidence="2">The sequence shown here is derived from an EMBL/GenBank/DDBJ whole genome shotgun (WGS) entry which is preliminary data.</text>
</comment>
<keyword evidence="3" id="KW-1185">Reference proteome</keyword>
<feature type="domain" description="DUF7730" evidence="1">
    <location>
        <begin position="24"/>
        <end position="77"/>
    </location>
</feature>
<protein>
    <recommendedName>
        <fullName evidence="1">DUF7730 domain-containing protein</fullName>
    </recommendedName>
</protein>
<name>A0ABR4B6R3_9LECA</name>
<sequence>MQIRSGSYQDRPLIAHAMDIALHNASSLLLKLPLELKNTIYKEVYGGHLHVNSEDGRNVTFTHQSCCAILSKKDAETSFQNETEHPWYASNIEDRHRACGRAT</sequence>
<dbReference type="Pfam" id="PF24864">
    <property type="entry name" value="DUF7730"/>
    <property type="match status" value="1"/>
</dbReference>
<gene>
    <name evidence="2" type="ORF">ABVK25_006755</name>
</gene>